<dbReference type="Pfam" id="PF00026">
    <property type="entry name" value="Asp"/>
    <property type="match status" value="1"/>
</dbReference>
<dbReference type="CDD" id="cd05471">
    <property type="entry name" value="pepsin_like"/>
    <property type="match status" value="1"/>
</dbReference>
<dbReference type="PANTHER" id="PTHR47966">
    <property type="entry name" value="BETA-SITE APP-CLEAVING ENZYME, ISOFORM A-RELATED"/>
    <property type="match status" value="1"/>
</dbReference>
<keyword evidence="7" id="KW-1185">Reference proteome</keyword>
<dbReference type="RefSeq" id="XP_033653034.1">
    <property type="nucleotide sequence ID" value="XM_033795698.1"/>
</dbReference>
<evidence type="ECO:0000256" key="4">
    <source>
        <dbReference type="RuleBase" id="RU000454"/>
    </source>
</evidence>
<dbReference type="GeneID" id="54548873"/>
<evidence type="ECO:0000259" key="5">
    <source>
        <dbReference type="PROSITE" id="PS51767"/>
    </source>
</evidence>
<evidence type="ECO:0000256" key="2">
    <source>
        <dbReference type="ARBA" id="ARBA00022750"/>
    </source>
</evidence>
<reference evidence="6" key="1">
    <citation type="journal article" date="2020" name="Stud. Mycol.">
        <title>101 Dothideomycetes genomes: a test case for predicting lifestyles and emergence of pathogens.</title>
        <authorList>
            <person name="Haridas S."/>
            <person name="Albert R."/>
            <person name="Binder M."/>
            <person name="Bloem J."/>
            <person name="Labutti K."/>
            <person name="Salamov A."/>
            <person name="Andreopoulos B."/>
            <person name="Baker S."/>
            <person name="Barry K."/>
            <person name="Bills G."/>
            <person name="Bluhm B."/>
            <person name="Cannon C."/>
            <person name="Castanera R."/>
            <person name="Culley D."/>
            <person name="Daum C."/>
            <person name="Ezra D."/>
            <person name="Gonzalez J."/>
            <person name="Henrissat B."/>
            <person name="Kuo A."/>
            <person name="Liang C."/>
            <person name="Lipzen A."/>
            <person name="Lutzoni F."/>
            <person name="Magnuson J."/>
            <person name="Mondo S."/>
            <person name="Nolan M."/>
            <person name="Ohm R."/>
            <person name="Pangilinan J."/>
            <person name="Park H.-J."/>
            <person name="Ramirez L."/>
            <person name="Alfaro M."/>
            <person name="Sun H."/>
            <person name="Tritt A."/>
            <person name="Yoshinaga Y."/>
            <person name="Zwiers L.-H."/>
            <person name="Turgeon B."/>
            <person name="Goodwin S."/>
            <person name="Spatafora J."/>
            <person name="Crous P."/>
            <person name="Grigoriev I."/>
        </authorList>
    </citation>
    <scope>NUCLEOTIDE SEQUENCE</scope>
    <source>
        <strain evidence="6">CBS 379.55</strain>
    </source>
</reference>
<protein>
    <submittedName>
        <fullName evidence="6">Acid protease</fullName>
    </submittedName>
</protein>
<evidence type="ECO:0000313" key="7">
    <source>
        <dbReference type="Proteomes" id="UP000800097"/>
    </source>
</evidence>
<dbReference type="OrthoDB" id="15189at2759"/>
<dbReference type="GO" id="GO:0000324">
    <property type="term" value="C:fungal-type vacuole"/>
    <property type="evidence" value="ECO:0007669"/>
    <property type="project" value="TreeGrafter"/>
</dbReference>
<sequence>PIAPVQDGLQTIGGRVYMTNITLTGRPYTVVIDTGSSDTWVASSAFTCLSQFARTLLPQSAYRFGSLYNLTESPHWDPIEGYTFQVAYTDGEFLNGELGMEELQIGGLTVTQVIGVVEQGWWVGDGISSGLLGLAYSSLARNVHELNYTSVITNLFATRAVLPIFSLALTRPTRIAPRAGGLLAIGGIPTIPLQSDFVTVPIKPKISNTYAFYAIQVQGFIVMPASTPGSTTAPRGWKLNYSRAPVETIIDSGTTLMYFPDLVMEYIASAFVPAAAYSSQTGLYMVNCGAAAPRIGVIIGGRTFWVDTRDLINNETVDGRVSTMGTCVMSVQKVGGGNPVLGDAFLKNVVAVFDLGRNEMGFAQRVY</sequence>
<dbReference type="PROSITE" id="PS51767">
    <property type="entry name" value="PEPTIDASE_A1"/>
    <property type="match status" value="1"/>
</dbReference>
<dbReference type="SUPFAM" id="SSF50630">
    <property type="entry name" value="Acid proteases"/>
    <property type="match status" value="1"/>
</dbReference>
<comment type="similarity">
    <text evidence="1 4">Belongs to the peptidase A1 family.</text>
</comment>
<feature type="non-terminal residue" evidence="6">
    <location>
        <position position="1"/>
    </location>
</feature>
<dbReference type="PANTHER" id="PTHR47966:SF47">
    <property type="entry name" value="ENDOPEPTIDASE, PUTATIVE (AFU_ORTHOLOGUE AFUA_3G01220)-RELATED"/>
    <property type="match status" value="1"/>
</dbReference>
<feature type="active site" evidence="3">
    <location>
        <position position="33"/>
    </location>
</feature>
<feature type="domain" description="Peptidase A1" evidence="5">
    <location>
        <begin position="17"/>
        <end position="363"/>
    </location>
</feature>
<dbReference type="InterPro" id="IPR001969">
    <property type="entry name" value="Aspartic_peptidase_AS"/>
</dbReference>
<keyword evidence="2 4" id="KW-0064">Aspartyl protease</keyword>
<dbReference type="Gene3D" id="2.40.70.10">
    <property type="entry name" value="Acid Proteases"/>
    <property type="match status" value="2"/>
</dbReference>
<dbReference type="InterPro" id="IPR021109">
    <property type="entry name" value="Peptidase_aspartic_dom_sf"/>
</dbReference>
<dbReference type="EMBL" id="ML986497">
    <property type="protein sequence ID" value="KAF2275495.1"/>
    <property type="molecule type" value="Genomic_DNA"/>
</dbReference>
<evidence type="ECO:0000313" key="6">
    <source>
        <dbReference type="EMBL" id="KAF2275495.1"/>
    </source>
</evidence>
<dbReference type="PROSITE" id="PS00141">
    <property type="entry name" value="ASP_PROTEASE"/>
    <property type="match status" value="1"/>
</dbReference>
<gene>
    <name evidence="6" type="ORF">EI97DRAFT_379201</name>
</gene>
<dbReference type="InterPro" id="IPR033121">
    <property type="entry name" value="PEPTIDASE_A1"/>
</dbReference>
<accession>A0A6A6JGV9</accession>
<name>A0A6A6JGV9_WESOR</name>
<dbReference type="InterPro" id="IPR001461">
    <property type="entry name" value="Aspartic_peptidase_A1"/>
</dbReference>
<keyword evidence="4" id="KW-0378">Hydrolase</keyword>
<dbReference type="AlphaFoldDB" id="A0A6A6JGV9"/>
<dbReference type="GO" id="GO:0006508">
    <property type="term" value="P:proteolysis"/>
    <property type="evidence" value="ECO:0007669"/>
    <property type="project" value="UniProtKB-KW"/>
</dbReference>
<dbReference type="PRINTS" id="PR00792">
    <property type="entry name" value="PEPSIN"/>
</dbReference>
<evidence type="ECO:0000256" key="3">
    <source>
        <dbReference type="PIRSR" id="PIRSR601461-1"/>
    </source>
</evidence>
<proteinExistence type="inferred from homology"/>
<dbReference type="InterPro" id="IPR034164">
    <property type="entry name" value="Pepsin-like_dom"/>
</dbReference>
<feature type="active site" evidence="3">
    <location>
        <position position="251"/>
    </location>
</feature>
<organism evidence="6 7">
    <name type="scientific">Westerdykella ornata</name>
    <dbReference type="NCBI Taxonomy" id="318751"/>
    <lineage>
        <taxon>Eukaryota</taxon>
        <taxon>Fungi</taxon>
        <taxon>Dikarya</taxon>
        <taxon>Ascomycota</taxon>
        <taxon>Pezizomycotina</taxon>
        <taxon>Dothideomycetes</taxon>
        <taxon>Pleosporomycetidae</taxon>
        <taxon>Pleosporales</taxon>
        <taxon>Sporormiaceae</taxon>
        <taxon>Westerdykella</taxon>
    </lineage>
</organism>
<dbReference type="Proteomes" id="UP000800097">
    <property type="component" value="Unassembled WGS sequence"/>
</dbReference>
<keyword evidence="4 6" id="KW-0645">Protease</keyword>
<dbReference type="GO" id="GO:0004190">
    <property type="term" value="F:aspartic-type endopeptidase activity"/>
    <property type="evidence" value="ECO:0007669"/>
    <property type="project" value="UniProtKB-KW"/>
</dbReference>
<evidence type="ECO:0000256" key="1">
    <source>
        <dbReference type="ARBA" id="ARBA00007447"/>
    </source>
</evidence>